<dbReference type="RefSeq" id="WP_185256607.1">
    <property type="nucleotide sequence ID" value="NZ_AP023368.1"/>
</dbReference>
<feature type="domain" description="Carbohydrate kinase PfkB" evidence="3">
    <location>
        <begin position="12"/>
        <end position="287"/>
    </location>
</feature>
<name>A0A7I8DUM2_9FIRM</name>
<dbReference type="PROSITE" id="PS00584">
    <property type="entry name" value="PFKB_KINASES_2"/>
    <property type="match status" value="1"/>
</dbReference>
<dbReference type="PANTHER" id="PTHR42774">
    <property type="entry name" value="PHOSPHOTRANSFERASE SYSTEM TRANSPORT PROTEIN"/>
    <property type="match status" value="1"/>
</dbReference>
<proteinExistence type="predicted"/>
<dbReference type="InterPro" id="IPR029056">
    <property type="entry name" value="Ribokinase-like"/>
</dbReference>
<dbReference type="GO" id="GO:0016301">
    <property type="term" value="F:kinase activity"/>
    <property type="evidence" value="ECO:0007669"/>
    <property type="project" value="UniProtKB-KW"/>
</dbReference>
<evidence type="ECO:0000256" key="1">
    <source>
        <dbReference type="ARBA" id="ARBA00022679"/>
    </source>
</evidence>
<dbReference type="EMBL" id="AP023368">
    <property type="protein sequence ID" value="BCK00992.1"/>
    <property type="molecule type" value="Genomic_DNA"/>
</dbReference>
<protein>
    <submittedName>
        <fullName evidence="4">Ribokinase</fullName>
    </submittedName>
</protein>
<dbReference type="InterPro" id="IPR011611">
    <property type="entry name" value="PfkB_dom"/>
</dbReference>
<evidence type="ECO:0000313" key="4">
    <source>
        <dbReference type="EMBL" id="BCK00992.1"/>
    </source>
</evidence>
<keyword evidence="5" id="KW-1185">Reference proteome</keyword>
<dbReference type="Gene3D" id="3.40.1190.20">
    <property type="match status" value="1"/>
</dbReference>
<dbReference type="InterPro" id="IPR002173">
    <property type="entry name" value="Carboh/pur_kinase_PfkB_CS"/>
</dbReference>
<dbReference type="SUPFAM" id="SSF53613">
    <property type="entry name" value="Ribokinase-like"/>
    <property type="match status" value="1"/>
</dbReference>
<reference evidence="4 5" key="2">
    <citation type="submission" date="2020-08" db="EMBL/GenBank/DDBJ databases">
        <authorList>
            <person name="Ueki A."/>
            <person name="Tonouchi A."/>
        </authorList>
    </citation>
    <scope>NUCLEOTIDE SEQUENCE [LARGE SCALE GENOMIC DNA]</scope>
    <source>
        <strain evidence="4 5">CTTW</strain>
    </source>
</reference>
<keyword evidence="1" id="KW-0808">Transferase</keyword>
<dbReference type="Pfam" id="PF00294">
    <property type="entry name" value="PfkB"/>
    <property type="match status" value="1"/>
</dbReference>
<dbReference type="PANTHER" id="PTHR42774:SF3">
    <property type="entry name" value="KETOHEXOKINASE"/>
    <property type="match status" value="1"/>
</dbReference>
<sequence>MRFDLIGMDSPCVDLAVNVEQIPQPNHGEPIRNVSWQGGGKVATGLIAAARLGVKAAVIGNTGTDIYGAFIEADFTRHGVDTKYLLKREGKTSHFDIVISDKKTGGRNILYYPGSAQPMSEEELPLHYLQNIKYFYIARLDEITRKAARFAKASGAKILIDADSGLNNLIEHIGLIDILIGSEFIYNSLFSDSDYERNCRALREKGPETVIFTFGEKGLVGVSEEGYFEIPAYQVETVDTVGAGDVFHGAFAAGLLENLNAKEAARFAAAVSAIKCTRIGGRAGIPDKVTVRSFMETGIIDYTEIDTRVEFYQRGIEHV</sequence>
<dbReference type="KEGG" id="acht:bsdcttw_40320"/>
<organism evidence="4 5">
    <name type="scientific">Anaerocolumna chitinilytica</name>
    <dbReference type="NCBI Taxonomy" id="1727145"/>
    <lineage>
        <taxon>Bacteria</taxon>
        <taxon>Bacillati</taxon>
        <taxon>Bacillota</taxon>
        <taxon>Clostridia</taxon>
        <taxon>Lachnospirales</taxon>
        <taxon>Lachnospiraceae</taxon>
        <taxon>Anaerocolumna</taxon>
    </lineage>
</organism>
<evidence type="ECO:0000313" key="5">
    <source>
        <dbReference type="Proteomes" id="UP000515703"/>
    </source>
</evidence>
<evidence type="ECO:0000256" key="2">
    <source>
        <dbReference type="ARBA" id="ARBA00022777"/>
    </source>
</evidence>
<gene>
    <name evidence="4" type="ORF">bsdcttw_40320</name>
</gene>
<evidence type="ECO:0000259" key="3">
    <source>
        <dbReference type="Pfam" id="PF00294"/>
    </source>
</evidence>
<dbReference type="AlphaFoldDB" id="A0A7I8DUM2"/>
<accession>A0A7I8DUM2</accession>
<keyword evidence="2 4" id="KW-0418">Kinase</keyword>
<dbReference type="InterPro" id="IPR052562">
    <property type="entry name" value="Ketohexokinase-related"/>
</dbReference>
<reference evidence="4 5" key="1">
    <citation type="submission" date="2020-08" db="EMBL/GenBank/DDBJ databases">
        <title>Draft genome sequencing of an Anaerocolumna strain isolated from anoxic soil subjected to BSD treatment.</title>
        <authorList>
            <person name="Uek A."/>
            <person name="Tonouchi A."/>
        </authorList>
    </citation>
    <scope>NUCLEOTIDE SEQUENCE [LARGE SCALE GENOMIC DNA]</scope>
    <source>
        <strain evidence="4 5">CTTW</strain>
    </source>
</reference>
<dbReference type="Proteomes" id="UP000515703">
    <property type="component" value="Chromosome"/>
</dbReference>